<dbReference type="KEGG" id="tpe:Tpen_0960"/>
<dbReference type="EnsemblBacteria" id="ABL78360">
    <property type="protein sequence ID" value="ABL78360"/>
    <property type="gene ID" value="Tpen_0960"/>
</dbReference>
<keyword evidence="1" id="KW-0175">Coiled coil</keyword>
<accession>A1RYT0</accession>
<name>A1RYT0_THEPD</name>
<sequence length="93" mass="10898">MTERSYRYRQVKFNLKEEEYAKLESLAKEIGTTPAALAKKIVLEHLGLDESVTLIERVRTLEERYERMAKELGRIEKDLAYVIRVIRAKRGSV</sequence>
<evidence type="ECO:0000256" key="1">
    <source>
        <dbReference type="SAM" id="Coils"/>
    </source>
</evidence>
<dbReference type="AlphaFoldDB" id="A1RYT0"/>
<dbReference type="eggNOG" id="arCOG07346">
    <property type="taxonomic scope" value="Archaea"/>
</dbReference>
<protein>
    <submittedName>
        <fullName evidence="2">Uncharacterized protein</fullName>
    </submittedName>
</protein>
<evidence type="ECO:0000313" key="2">
    <source>
        <dbReference type="EMBL" id="ABL78360.1"/>
    </source>
</evidence>
<dbReference type="EMBL" id="CP000505">
    <property type="protein sequence ID" value="ABL78360.1"/>
    <property type="molecule type" value="Genomic_DNA"/>
</dbReference>
<dbReference type="RefSeq" id="WP_011752625.1">
    <property type="nucleotide sequence ID" value="NC_008698.1"/>
</dbReference>
<evidence type="ECO:0000313" key="3">
    <source>
        <dbReference type="Proteomes" id="UP000000641"/>
    </source>
</evidence>
<dbReference type="GeneID" id="4600764"/>
<proteinExistence type="predicted"/>
<dbReference type="STRING" id="368408.Tpen_0960"/>
<dbReference type="HOGENOM" id="CLU_2393059_0_0_2"/>
<reference evidence="3" key="1">
    <citation type="journal article" date="2008" name="J. Bacteriol.">
        <title>Genome sequence of Thermofilum pendens reveals an exceptional loss of biosynthetic pathways without genome reduction.</title>
        <authorList>
            <person name="Anderson I."/>
            <person name="Rodriguez J."/>
            <person name="Susanti D."/>
            <person name="Porat I."/>
            <person name="Reich C."/>
            <person name="Ulrich L.E."/>
            <person name="Elkins J.G."/>
            <person name="Mavromatis K."/>
            <person name="Lykidis A."/>
            <person name="Kim E."/>
            <person name="Thompson L.S."/>
            <person name="Nolan M."/>
            <person name="Land M."/>
            <person name="Copeland A."/>
            <person name="Lapidus A."/>
            <person name="Lucas S."/>
            <person name="Detter C."/>
            <person name="Zhulin I.B."/>
            <person name="Olsen G.J."/>
            <person name="Whitman W."/>
            <person name="Mukhopadhyay B."/>
            <person name="Bristow J."/>
            <person name="Kyrpides N."/>
        </authorList>
    </citation>
    <scope>NUCLEOTIDE SEQUENCE [LARGE SCALE GENOMIC DNA]</scope>
    <source>
        <strain evidence="3">DSM 2475 / Hrk 5</strain>
    </source>
</reference>
<gene>
    <name evidence="2" type="ordered locus">Tpen_0960</name>
</gene>
<dbReference type="Proteomes" id="UP000000641">
    <property type="component" value="Chromosome"/>
</dbReference>
<feature type="coiled-coil region" evidence="1">
    <location>
        <begin position="51"/>
        <end position="78"/>
    </location>
</feature>
<organism evidence="2 3">
    <name type="scientific">Thermofilum pendens (strain DSM 2475 / Hrk 5)</name>
    <dbReference type="NCBI Taxonomy" id="368408"/>
    <lineage>
        <taxon>Archaea</taxon>
        <taxon>Thermoproteota</taxon>
        <taxon>Thermoprotei</taxon>
        <taxon>Thermofilales</taxon>
        <taxon>Thermofilaceae</taxon>
        <taxon>Thermofilum</taxon>
    </lineage>
</organism>
<keyword evidence="3" id="KW-1185">Reference proteome</keyword>